<accession>A0ABP1JU11</accession>
<reference evidence="1 2" key="1">
    <citation type="submission" date="2024-07" db="EMBL/GenBank/DDBJ databases">
        <authorList>
            <person name="Akdeniz Z."/>
        </authorList>
    </citation>
    <scope>NUCLEOTIDE SEQUENCE [LARGE SCALE GENOMIC DNA]</scope>
</reference>
<evidence type="ECO:0000313" key="2">
    <source>
        <dbReference type="Proteomes" id="UP001642409"/>
    </source>
</evidence>
<gene>
    <name evidence="1" type="ORF">HINF_LOCUS41722</name>
</gene>
<organism evidence="1 2">
    <name type="scientific">Hexamita inflata</name>
    <dbReference type="NCBI Taxonomy" id="28002"/>
    <lineage>
        <taxon>Eukaryota</taxon>
        <taxon>Metamonada</taxon>
        <taxon>Diplomonadida</taxon>
        <taxon>Hexamitidae</taxon>
        <taxon>Hexamitinae</taxon>
        <taxon>Hexamita</taxon>
    </lineage>
</organism>
<dbReference type="Proteomes" id="UP001642409">
    <property type="component" value="Unassembled WGS sequence"/>
</dbReference>
<keyword evidence="2" id="KW-1185">Reference proteome</keyword>
<comment type="caution">
    <text evidence="1">The sequence shown here is derived from an EMBL/GenBank/DDBJ whole genome shotgun (WGS) entry which is preliminary data.</text>
</comment>
<protein>
    <submittedName>
        <fullName evidence="1">Hypothetical_protein</fullName>
    </submittedName>
</protein>
<dbReference type="EMBL" id="CAXDID020000168">
    <property type="protein sequence ID" value="CAL6046433.1"/>
    <property type="molecule type" value="Genomic_DNA"/>
</dbReference>
<name>A0ABP1JU11_9EUKA</name>
<sequence>MNLLSAVRPRGQEGRHIAWIARAQSSDNLQYFQNKDCTLDKDLKIMNQTNYNIVKILQLQFLYPPLQMLSTYLNAELSMEDKYTTIFKINPKQQQKYLKELYEALCESYIIIIEPPLKQQLKLTLSIKNYLHTVQIQ</sequence>
<proteinExistence type="predicted"/>
<evidence type="ECO:0000313" key="1">
    <source>
        <dbReference type="EMBL" id="CAL6046433.1"/>
    </source>
</evidence>